<dbReference type="SUPFAM" id="SSF81383">
    <property type="entry name" value="F-box domain"/>
    <property type="match status" value="1"/>
</dbReference>
<dbReference type="InterPro" id="IPR036047">
    <property type="entry name" value="F-box-like_dom_sf"/>
</dbReference>
<dbReference type="CDD" id="cd22162">
    <property type="entry name" value="F-box_AtSKIP3-like"/>
    <property type="match status" value="1"/>
</dbReference>
<dbReference type="Gene3D" id="1.20.1280.50">
    <property type="match status" value="1"/>
</dbReference>
<sequence length="311" mass="34672">MGSATGTCEIARLPEDLLSAALALTTPRDACRAAAVSRAFRDAAGSYAVWTRFVPRDLPPIADGELAGPAPPSKKERFLRLSDRRCPVLLADGLRIQPVPKNPLLAYGLKACCCVQSMWLDRGSGAKCYMLLERGLHISWGCTPCYWHWMNLPDSRFEVAELMSVCWFEIRGKIHSKMLSRDTAYAAYIVFKIPFGSYGLDYPPQKASIDTVAGKKIIRKVCLKSYEGRHVNRQVTVPLAPEYNKSYRLGHGRNPVLPKERTDGWMELEMGVFYNKEGDDGEVRFSLLQTSGTSKEGLIVQGIEIRPKKLG</sequence>
<dbReference type="Pfam" id="PF14299">
    <property type="entry name" value="PP2"/>
    <property type="match status" value="1"/>
</dbReference>
<dbReference type="PANTHER" id="PTHR32278">
    <property type="entry name" value="F-BOX DOMAIN-CONTAINING PROTEIN"/>
    <property type="match status" value="1"/>
</dbReference>
<accession>A0A921R8N0</accession>
<evidence type="ECO:0000313" key="3">
    <source>
        <dbReference type="Proteomes" id="UP000807115"/>
    </source>
</evidence>
<dbReference type="PANTHER" id="PTHR32278:SF139">
    <property type="entry name" value="F-BOX DOMAIN-CONTAINING PROTEIN"/>
    <property type="match status" value="1"/>
</dbReference>
<dbReference type="EMBL" id="CM027683">
    <property type="protein sequence ID" value="KAG0535415.1"/>
    <property type="molecule type" value="Genomic_DNA"/>
</dbReference>
<protein>
    <recommendedName>
        <fullName evidence="1">F-box domain-containing protein</fullName>
    </recommendedName>
</protein>
<dbReference type="InterPro" id="IPR001810">
    <property type="entry name" value="F-box_dom"/>
</dbReference>
<comment type="caution">
    <text evidence="2">The sequence shown here is derived from an EMBL/GenBank/DDBJ whole genome shotgun (WGS) entry which is preliminary data.</text>
</comment>
<evidence type="ECO:0000313" key="2">
    <source>
        <dbReference type="EMBL" id="KAG0535415.1"/>
    </source>
</evidence>
<gene>
    <name evidence="2" type="ORF">BDA96_04G364500</name>
</gene>
<reference evidence="2" key="2">
    <citation type="submission" date="2020-10" db="EMBL/GenBank/DDBJ databases">
        <authorList>
            <person name="Cooper E.A."/>
            <person name="Brenton Z.W."/>
            <person name="Flinn B.S."/>
            <person name="Jenkins J."/>
            <person name="Shu S."/>
            <person name="Flowers D."/>
            <person name="Luo F."/>
            <person name="Wang Y."/>
            <person name="Xia P."/>
            <person name="Barry K."/>
            <person name="Daum C."/>
            <person name="Lipzen A."/>
            <person name="Yoshinaga Y."/>
            <person name="Schmutz J."/>
            <person name="Saski C."/>
            <person name="Vermerris W."/>
            <person name="Kresovich S."/>
        </authorList>
    </citation>
    <scope>NUCLEOTIDE SEQUENCE</scope>
</reference>
<evidence type="ECO:0000259" key="1">
    <source>
        <dbReference type="PROSITE" id="PS50181"/>
    </source>
</evidence>
<reference evidence="2" key="1">
    <citation type="journal article" date="2019" name="BMC Genomics">
        <title>A new reference genome for Sorghum bicolor reveals high levels of sequence similarity between sweet and grain genotypes: implications for the genetics of sugar metabolism.</title>
        <authorList>
            <person name="Cooper E.A."/>
            <person name="Brenton Z.W."/>
            <person name="Flinn B.S."/>
            <person name="Jenkins J."/>
            <person name="Shu S."/>
            <person name="Flowers D."/>
            <person name="Luo F."/>
            <person name="Wang Y."/>
            <person name="Xia P."/>
            <person name="Barry K."/>
            <person name="Daum C."/>
            <person name="Lipzen A."/>
            <person name="Yoshinaga Y."/>
            <person name="Schmutz J."/>
            <person name="Saski C."/>
            <person name="Vermerris W."/>
            <person name="Kresovich S."/>
        </authorList>
    </citation>
    <scope>NUCLEOTIDE SEQUENCE</scope>
</reference>
<proteinExistence type="predicted"/>
<dbReference type="Proteomes" id="UP000807115">
    <property type="component" value="Chromosome 4"/>
</dbReference>
<feature type="domain" description="F-box" evidence="1">
    <location>
        <begin position="7"/>
        <end position="53"/>
    </location>
</feature>
<dbReference type="AlphaFoldDB" id="A0A921R8N0"/>
<dbReference type="InterPro" id="IPR025886">
    <property type="entry name" value="PP2-like"/>
</dbReference>
<organism evidence="2 3">
    <name type="scientific">Sorghum bicolor</name>
    <name type="common">Sorghum</name>
    <name type="synonym">Sorghum vulgare</name>
    <dbReference type="NCBI Taxonomy" id="4558"/>
    <lineage>
        <taxon>Eukaryota</taxon>
        <taxon>Viridiplantae</taxon>
        <taxon>Streptophyta</taxon>
        <taxon>Embryophyta</taxon>
        <taxon>Tracheophyta</taxon>
        <taxon>Spermatophyta</taxon>
        <taxon>Magnoliopsida</taxon>
        <taxon>Liliopsida</taxon>
        <taxon>Poales</taxon>
        <taxon>Poaceae</taxon>
        <taxon>PACMAD clade</taxon>
        <taxon>Panicoideae</taxon>
        <taxon>Andropogonodae</taxon>
        <taxon>Andropogoneae</taxon>
        <taxon>Sorghinae</taxon>
        <taxon>Sorghum</taxon>
    </lineage>
</organism>
<name>A0A921R8N0_SORBI</name>
<dbReference type="Pfam" id="PF12937">
    <property type="entry name" value="F-box-like"/>
    <property type="match status" value="1"/>
</dbReference>
<dbReference type="PROSITE" id="PS50181">
    <property type="entry name" value="FBOX"/>
    <property type="match status" value="1"/>
</dbReference>